<dbReference type="PANTHER" id="PTHR12526:SF638">
    <property type="entry name" value="SPORE COAT PROTEIN SA"/>
    <property type="match status" value="1"/>
</dbReference>
<dbReference type="CDD" id="cd03801">
    <property type="entry name" value="GT4_PimA-like"/>
    <property type="match status" value="1"/>
</dbReference>
<dbReference type="PANTHER" id="PTHR12526">
    <property type="entry name" value="GLYCOSYLTRANSFERASE"/>
    <property type="match status" value="1"/>
</dbReference>
<dbReference type="SUPFAM" id="SSF53756">
    <property type="entry name" value="UDP-Glycosyltransferase/glycogen phosphorylase"/>
    <property type="match status" value="1"/>
</dbReference>
<evidence type="ECO:0000259" key="1">
    <source>
        <dbReference type="Pfam" id="PF00534"/>
    </source>
</evidence>
<dbReference type="Gene3D" id="3.40.50.2000">
    <property type="entry name" value="Glycogen Phosphorylase B"/>
    <property type="match status" value="3"/>
</dbReference>
<accession>A0ABS8U4F4</accession>
<comment type="caution">
    <text evidence="2">The sequence shown here is derived from an EMBL/GenBank/DDBJ whole genome shotgun (WGS) entry which is preliminary data.</text>
</comment>
<evidence type="ECO:0000313" key="2">
    <source>
        <dbReference type="EMBL" id="MCD8740717.1"/>
    </source>
</evidence>
<reference evidence="2 3" key="1">
    <citation type="submission" date="2021-12" db="EMBL/GenBank/DDBJ databases">
        <title>Mucilaginibacter roseus genome.</title>
        <authorList>
            <person name="Ferreira J.R."/>
            <person name="Newman J.D."/>
        </authorList>
    </citation>
    <scope>NUCLEOTIDE SEQUENCE [LARGE SCALE GENOMIC DNA]</scope>
    <source>
        <strain evidence="2 3">LMG 28454</strain>
    </source>
</reference>
<feature type="domain" description="Glycosyl transferase family 1" evidence="1">
    <location>
        <begin position="236"/>
        <end position="383"/>
    </location>
</feature>
<keyword evidence="3" id="KW-1185">Reference proteome</keyword>
<dbReference type="Pfam" id="PF00534">
    <property type="entry name" value="Glycos_transf_1"/>
    <property type="match status" value="1"/>
</dbReference>
<dbReference type="EMBL" id="JAJPWV010000002">
    <property type="protein sequence ID" value="MCD8740717.1"/>
    <property type="molecule type" value="Genomic_DNA"/>
</dbReference>
<dbReference type="RefSeq" id="WP_232177105.1">
    <property type="nucleotide sequence ID" value="NZ_JAJPWV010000002.1"/>
</dbReference>
<evidence type="ECO:0000313" key="3">
    <source>
        <dbReference type="Proteomes" id="UP001199919"/>
    </source>
</evidence>
<protein>
    <submittedName>
        <fullName evidence="2">Glycosyltransferase family 4 protein</fullName>
    </submittedName>
</protein>
<dbReference type="InterPro" id="IPR001296">
    <property type="entry name" value="Glyco_trans_1"/>
</dbReference>
<sequence>MKNKVVFVIQRYGAEVNGGAEVHCRMLAERLAELYDVQILTSCAKDYVTWANEYPAGESYLNGVKITRFAVPRTPDYSRIAWLNKKLNKRNKKLKWLKLTGLLPVYDMLFQRYYETEWIKEQGPYLPNLVNYIKGNIATADAFIFFTYLYYPTAKGMAAVKDKAIFIPTAHDEPPIYMHLYRLLFKQPKAILYNTLSEQKFVNKLFNNSDIYADIVGVGITEKKLSLFTDDHEQLVKGNYFVYIGRIETAKQCNELAQYFINYKTHNQNDVKLVFVGRAFMELIQHPDIIYTGFVSEELKLRLLCDAQALIIPSIYESLSLVTLESMAQGIPVIANEHSEVLKDHINNSKAGFLYHDQQSFNEALDAAIDPALDREKLALNAKRYVAENYTWHVVINKIIKAVDYVVQSNQR</sequence>
<gene>
    <name evidence="2" type="ORF">LT679_08915</name>
</gene>
<proteinExistence type="predicted"/>
<dbReference type="Proteomes" id="UP001199919">
    <property type="component" value="Unassembled WGS sequence"/>
</dbReference>
<name>A0ABS8U4F4_9SPHI</name>
<organism evidence="2 3">
    <name type="scientific">Mucilaginibacter roseus</name>
    <dbReference type="NCBI Taxonomy" id="1528868"/>
    <lineage>
        <taxon>Bacteria</taxon>
        <taxon>Pseudomonadati</taxon>
        <taxon>Bacteroidota</taxon>
        <taxon>Sphingobacteriia</taxon>
        <taxon>Sphingobacteriales</taxon>
        <taxon>Sphingobacteriaceae</taxon>
        <taxon>Mucilaginibacter</taxon>
    </lineage>
</organism>